<reference evidence="7" key="1">
    <citation type="submission" date="2018-08" db="EMBL/GenBank/DDBJ databases">
        <authorList>
            <person name="Chevrot R."/>
        </authorList>
    </citation>
    <scope>NUCLEOTIDE SEQUENCE [LARGE SCALE GENOMIC DNA]</scope>
</reference>
<organism evidence="5 7">
    <name type="scientific">Paenibacillus alvei</name>
    <name type="common">Bacillus alvei</name>
    <dbReference type="NCBI Taxonomy" id="44250"/>
    <lineage>
        <taxon>Bacteria</taxon>
        <taxon>Bacillati</taxon>
        <taxon>Bacillota</taxon>
        <taxon>Bacilli</taxon>
        <taxon>Bacillales</taxon>
        <taxon>Paenibacillaceae</taxon>
        <taxon>Paenibacillus</taxon>
    </lineage>
</organism>
<dbReference type="HAMAP" id="MF_00984">
    <property type="entry name" value="SSB"/>
    <property type="match status" value="1"/>
</dbReference>
<dbReference type="Proteomes" id="UP000304148">
    <property type="component" value="Chromosome"/>
</dbReference>
<dbReference type="Gene3D" id="2.40.50.140">
    <property type="entry name" value="Nucleic acid-binding proteins"/>
    <property type="match status" value="1"/>
</dbReference>
<evidence type="ECO:0000256" key="1">
    <source>
        <dbReference type="ARBA" id="ARBA00023125"/>
    </source>
</evidence>
<evidence type="ECO:0000313" key="5">
    <source>
        <dbReference type="EMBL" id="SYX85936.1"/>
    </source>
</evidence>
<comment type="subunit">
    <text evidence="2">Homotetramer.</text>
</comment>
<reference evidence="5" key="2">
    <citation type="submission" date="2018-08" db="EMBL/GenBank/DDBJ databases">
        <authorList>
            <person name="Ferrada E.E."/>
            <person name="Latorre B.A."/>
        </authorList>
    </citation>
    <scope>NUCLEOTIDE SEQUENCE</scope>
    <source>
        <strain evidence="5">Paenibacillus B-LR1</strain>
    </source>
</reference>
<dbReference type="EMBL" id="LS992241">
    <property type="protein sequence ID" value="SYX85936.1"/>
    <property type="molecule type" value="Genomic_DNA"/>
</dbReference>
<protein>
    <recommendedName>
        <fullName evidence="2 3">Single-stranded DNA-binding protein</fullName>
        <shortName evidence="2">SSB</shortName>
    </recommendedName>
</protein>
<dbReference type="AlphaFoldDB" id="A0A383RI08"/>
<dbReference type="SUPFAM" id="SSF50249">
    <property type="entry name" value="Nucleic acid-binding proteins"/>
    <property type="match status" value="1"/>
</dbReference>
<dbReference type="PIRSF" id="PIRSF002070">
    <property type="entry name" value="SSB"/>
    <property type="match status" value="1"/>
</dbReference>
<dbReference type="GO" id="GO:0003697">
    <property type="term" value="F:single-stranded DNA binding"/>
    <property type="evidence" value="ECO:0007669"/>
    <property type="project" value="UniProtKB-UniRule"/>
</dbReference>
<dbReference type="Pfam" id="PF00436">
    <property type="entry name" value="SSB"/>
    <property type="match status" value="1"/>
</dbReference>
<dbReference type="PROSITE" id="PS50935">
    <property type="entry name" value="SSB"/>
    <property type="match status" value="1"/>
</dbReference>
<dbReference type="GO" id="GO:0009295">
    <property type="term" value="C:nucleoid"/>
    <property type="evidence" value="ECO:0007669"/>
    <property type="project" value="TreeGrafter"/>
</dbReference>
<evidence type="ECO:0000313" key="7">
    <source>
        <dbReference type="Proteomes" id="UP000304148"/>
    </source>
</evidence>
<dbReference type="NCBIfam" id="TIGR00621">
    <property type="entry name" value="ssb"/>
    <property type="match status" value="1"/>
</dbReference>
<evidence type="ECO:0000256" key="3">
    <source>
        <dbReference type="PIRNR" id="PIRNR002070"/>
    </source>
</evidence>
<sequence length="130" mass="14738">MLNRVILIGRLTRDPELRYTSGGVATTSFTLAVDRPFTSQGGERETDFIPVVTWRQLAELCANYLRKGRLTAVEGRMQVRSYDNSEGKRVYVTEIIADNVRFLERSTNDGEVPSYGEQPPTGYEDKDLPF</sequence>
<evidence type="ECO:0000313" key="6">
    <source>
        <dbReference type="EMBL" id="SYX87688.1"/>
    </source>
</evidence>
<accession>A0A383RI08</accession>
<dbReference type="EMBL" id="LS992241">
    <property type="protein sequence ID" value="SYX87688.1"/>
    <property type="molecule type" value="Genomic_DNA"/>
</dbReference>
<dbReference type="GO" id="GO:0006260">
    <property type="term" value="P:DNA replication"/>
    <property type="evidence" value="ECO:0007669"/>
    <property type="project" value="InterPro"/>
</dbReference>
<gene>
    <name evidence="5" type="ORF">PBLR_14358</name>
    <name evidence="6" type="ORF">PBLR_20032</name>
</gene>
<dbReference type="InterPro" id="IPR011344">
    <property type="entry name" value="ssDNA-bd"/>
</dbReference>
<feature type="region of interest" description="Disordered" evidence="4">
    <location>
        <begin position="107"/>
        <end position="130"/>
    </location>
</feature>
<dbReference type="CDD" id="cd04496">
    <property type="entry name" value="SSB_OBF"/>
    <property type="match status" value="1"/>
</dbReference>
<name>A0A383RI08_PAEAL</name>
<dbReference type="InterPro" id="IPR012340">
    <property type="entry name" value="NA-bd_OB-fold"/>
</dbReference>
<proteinExistence type="inferred from homology"/>
<dbReference type="PANTHER" id="PTHR10302:SF27">
    <property type="entry name" value="SINGLE-STRANDED DNA-BINDING PROTEIN"/>
    <property type="match status" value="1"/>
</dbReference>
<evidence type="ECO:0000256" key="4">
    <source>
        <dbReference type="SAM" id="MobiDB-lite"/>
    </source>
</evidence>
<keyword evidence="1 2" id="KW-0238">DNA-binding</keyword>
<comment type="caution">
    <text evidence="2">Lacks conserved residue(s) required for the propagation of feature annotation.</text>
</comment>
<dbReference type="PANTHER" id="PTHR10302">
    <property type="entry name" value="SINGLE-STRANDED DNA-BINDING PROTEIN"/>
    <property type="match status" value="1"/>
</dbReference>
<evidence type="ECO:0000256" key="2">
    <source>
        <dbReference type="HAMAP-Rule" id="MF_00984"/>
    </source>
</evidence>
<dbReference type="InterPro" id="IPR000424">
    <property type="entry name" value="Primosome_PriB/ssb"/>
</dbReference>
<dbReference type="RefSeq" id="WP_138187888.1">
    <property type="nucleotide sequence ID" value="NZ_LS992241.1"/>
</dbReference>